<protein>
    <submittedName>
        <fullName evidence="3">Uncharacterized protein</fullName>
    </submittedName>
</protein>
<feature type="compositionally biased region" description="Basic and acidic residues" evidence="2">
    <location>
        <begin position="422"/>
        <end position="432"/>
    </location>
</feature>
<evidence type="ECO:0000313" key="4">
    <source>
        <dbReference type="Proteomes" id="UP000007151"/>
    </source>
</evidence>
<organism evidence="3 4">
    <name type="scientific">Danaus plexippus plexippus</name>
    <dbReference type="NCBI Taxonomy" id="278856"/>
    <lineage>
        <taxon>Eukaryota</taxon>
        <taxon>Metazoa</taxon>
        <taxon>Ecdysozoa</taxon>
        <taxon>Arthropoda</taxon>
        <taxon>Hexapoda</taxon>
        <taxon>Insecta</taxon>
        <taxon>Pterygota</taxon>
        <taxon>Neoptera</taxon>
        <taxon>Endopterygota</taxon>
        <taxon>Lepidoptera</taxon>
        <taxon>Glossata</taxon>
        <taxon>Ditrysia</taxon>
        <taxon>Papilionoidea</taxon>
        <taxon>Nymphalidae</taxon>
        <taxon>Danainae</taxon>
        <taxon>Danaini</taxon>
        <taxon>Danaina</taxon>
        <taxon>Danaus</taxon>
        <taxon>Danaus</taxon>
    </lineage>
</organism>
<comment type="caution">
    <text evidence="3">The sequence shown here is derived from an EMBL/GenBank/DDBJ whole genome shotgun (WGS) entry which is preliminary data.</text>
</comment>
<gene>
    <name evidence="3" type="ORF">KGM_211222</name>
</gene>
<dbReference type="KEGG" id="dpl:KGM_211222"/>
<keyword evidence="1" id="KW-0175">Coiled coil</keyword>
<accession>A0A212EHR4</accession>
<sequence>MTSSFQDTVFDFDLNFLQQPSINAEIESKLEKQKKAILIAKKKTIATDSLIRKYYEKKEQLDQTEVRLLASKEECKQICIDYKNSVEKCTQLEKDVQLLQSRYSEMEQNYIMSQNQVEAMKSHARQLQDLVKENETTIESMKIDNGLEKSNLKDIEKKFASLQKEHDQVLKQLSLACVIALGKKKLQNHHKRILQKYVSTNDDQDDDDSLSEGSEVTDFFEASPDSPLYTVIEICPEVEETKEDDINGDEKESIKQDVRRMIEDHESDYSNGVVSEDTGRGSSLAFSDSEKCVNSPDYFATNSPAVETNPKNSKTFADASTSTRKNTETIHRATSPIVFDDDFGTSRISQNVVQDGHLVTDLNVSETANIKEKPKLIDIATSPVRDLGKITIATSPVIFMDTSDKSTCNTDSNKDSGTNVVHNEDGERNETKNHIVIKDLSNNCELEISGKSRNEKSCLESHSSIGSREETNNDNEVEMILSSMQLRHKLITPLPQTPVRLSKKIRKHLGPAHEKTNDEIKKHSCPDAIELREENKLLKSSIADLTKEILNIKYILKKQLIMPESPKKSPTKTNIETLNAKLHDSASQESVITVNDGDENVTTVRNDIQNCDVTVNMCPTEVSSDKTLAMDSEKPVDVNGELSPNVMSSHETDFVPILSQDISIEAPHTTQYIQTNSQSTNSVNVTEDNNVPETRRETLTTAEDVFATEDNLVSKCESDKLDIYRHNKQNVGRQKKLSRLDKLRRRLIPKSKIKFKQLPTRKRRHCTIIPIGKLNQSEAVLNNKAAYEKAIKVMKELNSKHLTQNKDVSGVNKNVEINKTPEKLIAVNKEIPNVGDARSVCKDIIGTKHFVVCLPRLNLEKHMQNSSPEKNSNVIYTASPKSIRTTRSRNKIGEQSYDDSLFSLKSPRKVTEKDAEEIIKTHDRSEKVRKRLKRVASDSSDVSCKRVLRSSLRDSRNSIEDNNVSLAELVSPTRSNNTRKIKNTLNSSFEEDKTDKSNINALNPIVESNNNDIDDVTYDSQVIDPRKSILCKMIEKYGRGSVKFAPKKISENITNQIYKKLETDIANIIKLPADESKAAVNTLVEELQELNTKHFMSGLMKYLKDPLRKQELFSKVGSAPAPCMTKSEQILLYILKELEVTTPDFVNLILTHIEFSLFHLNKAPEFDVIESLSHFYALTCRYFRLKTRLRLFLLDAMYCLQFKVVPLVKQCLEVWMHILPLAHMGIAKSPLVTCLVYLLHFYKCEDRFNRIQDIRMILNKKYFYKMTDWNEPKMLEMFRNCLTELREIPLEKKMLRLAFIILAKRQGPTWCQKNLIKNMLIPLIEQENVPLKTKKFCVSLLGPLLKPYPKDMKVHCEIAVNQLLDKLENNPRDDMKEAIFTSLIYMNKHNQNRVTRALLSWSPKKPSEEFEQLMCDFVREKPVRVWKGILSKITL</sequence>
<proteinExistence type="predicted"/>
<feature type="compositionally biased region" description="Polar residues" evidence="2">
    <location>
        <begin position="303"/>
        <end position="324"/>
    </location>
</feature>
<name>A0A212EHR4_DANPL</name>
<dbReference type="eggNOG" id="ENOG502S8KT">
    <property type="taxonomic scope" value="Eukaryota"/>
</dbReference>
<reference evidence="3 4" key="1">
    <citation type="journal article" date="2011" name="Cell">
        <title>The monarch butterfly genome yields insights into long-distance migration.</title>
        <authorList>
            <person name="Zhan S."/>
            <person name="Merlin C."/>
            <person name="Boore J.L."/>
            <person name="Reppert S.M."/>
        </authorList>
    </citation>
    <scope>NUCLEOTIDE SEQUENCE [LARGE SCALE GENOMIC DNA]</scope>
    <source>
        <strain evidence="3">F-2</strain>
    </source>
</reference>
<feature type="coiled-coil region" evidence="1">
    <location>
        <begin position="82"/>
        <end position="109"/>
    </location>
</feature>
<evidence type="ECO:0000313" key="3">
    <source>
        <dbReference type="EMBL" id="OWR41043.1"/>
    </source>
</evidence>
<feature type="region of interest" description="Disordered" evidence="2">
    <location>
        <begin position="406"/>
        <end position="432"/>
    </location>
</feature>
<keyword evidence="4" id="KW-1185">Reference proteome</keyword>
<feature type="compositionally biased region" description="Polar residues" evidence="2">
    <location>
        <begin position="406"/>
        <end position="421"/>
    </location>
</feature>
<dbReference type="Proteomes" id="UP000007151">
    <property type="component" value="Unassembled WGS sequence"/>
</dbReference>
<dbReference type="OrthoDB" id="6368736at2759"/>
<evidence type="ECO:0000256" key="2">
    <source>
        <dbReference type="SAM" id="MobiDB-lite"/>
    </source>
</evidence>
<feature type="region of interest" description="Disordered" evidence="2">
    <location>
        <begin position="303"/>
        <end position="326"/>
    </location>
</feature>
<evidence type="ECO:0000256" key="1">
    <source>
        <dbReference type="SAM" id="Coils"/>
    </source>
</evidence>
<dbReference type="EMBL" id="AGBW02014799">
    <property type="protein sequence ID" value="OWR41043.1"/>
    <property type="molecule type" value="Genomic_DNA"/>
</dbReference>
<feature type="region of interest" description="Disordered" evidence="2">
    <location>
        <begin position="453"/>
        <end position="474"/>
    </location>
</feature>